<dbReference type="Gene3D" id="3.40.50.1440">
    <property type="entry name" value="Tubulin/FtsZ, GTPase domain"/>
    <property type="match status" value="1"/>
</dbReference>
<dbReference type="InterPro" id="IPR029209">
    <property type="entry name" value="DML1/Misato_tubulin"/>
</dbReference>
<protein>
    <submittedName>
        <fullName evidence="3">Aste57867_5450 protein</fullName>
    </submittedName>
</protein>
<dbReference type="PANTHER" id="PTHR13391:SF0">
    <property type="entry name" value="PROTEIN MISATO HOMOLOG 1"/>
    <property type="match status" value="1"/>
</dbReference>
<dbReference type="EMBL" id="VJMH01001843">
    <property type="protein sequence ID" value="KAF0710888.1"/>
    <property type="molecule type" value="Genomic_DNA"/>
</dbReference>
<gene>
    <name evidence="3" type="primary">Aste57867_5450</name>
    <name evidence="2" type="ORF">As57867_005437</name>
    <name evidence="3" type="ORF">ASTE57867_5450</name>
</gene>
<evidence type="ECO:0000259" key="1">
    <source>
        <dbReference type="Pfam" id="PF14881"/>
    </source>
</evidence>
<reference evidence="2" key="2">
    <citation type="submission" date="2019-06" db="EMBL/GenBank/DDBJ databases">
        <title>Genomics analysis of Aphanomyces spp. identifies a new class of oomycete effector associated with host adaptation.</title>
        <authorList>
            <person name="Gaulin E."/>
        </authorList>
    </citation>
    <scope>NUCLEOTIDE SEQUENCE</scope>
    <source>
        <strain evidence="2">CBS 578.67</strain>
    </source>
</reference>
<keyword evidence="4" id="KW-1185">Reference proteome</keyword>
<dbReference type="InterPro" id="IPR036525">
    <property type="entry name" value="Tubulin/FtsZ_GTPase_sf"/>
</dbReference>
<evidence type="ECO:0000313" key="2">
    <source>
        <dbReference type="EMBL" id="KAF0710888.1"/>
    </source>
</evidence>
<dbReference type="EMBL" id="CAADRA010001844">
    <property type="protein sequence ID" value="VFT82502.1"/>
    <property type="molecule type" value="Genomic_DNA"/>
</dbReference>
<dbReference type="SUPFAM" id="SSF52490">
    <property type="entry name" value="Tubulin nucleotide-binding domain-like"/>
    <property type="match status" value="1"/>
</dbReference>
<dbReference type="InterPro" id="IPR049942">
    <property type="entry name" value="DML1/Misato"/>
</dbReference>
<evidence type="ECO:0000313" key="4">
    <source>
        <dbReference type="Proteomes" id="UP000332933"/>
    </source>
</evidence>
<accession>A0A485KEL4</accession>
<evidence type="ECO:0000313" key="3">
    <source>
        <dbReference type="EMBL" id="VFT82502.1"/>
    </source>
</evidence>
<feature type="domain" description="DML1/Misato tubulin" evidence="1">
    <location>
        <begin position="101"/>
        <end position="246"/>
    </location>
</feature>
<reference evidence="3 4" key="1">
    <citation type="submission" date="2019-03" db="EMBL/GenBank/DDBJ databases">
        <authorList>
            <person name="Gaulin E."/>
            <person name="Dumas B."/>
        </authorList>
    </citation>
    <scope>NUCLEOTIDE SEQUENCE [LARGE SCALE GENOMIC DNA]</scope>
    <source>
        <strain evidence="3">CBS 568.67</strain>
    </source>
</reference>
<dbReference type="Pfam" id="PF14881">
    <property type="entry name" value="Tubulin_3"/>
    <property type="match status" value="1"/>
</dbReference>
<dbReference type="AlphaFoldDB" id="A0A485KEL4"/>
<dbReference type="GO" id="GO:0005737">
    <property type="term" value="C:cytoplasm"/>
    <property type="evidence" value="ECO:0007669"/>
    <property type="project" value="TreeGrafter"/>
</dbReference>
<dbReference type="Proteomes" id="UP000332933">
    <property type="component" value="Unassembled WGS sequence"/>
</dbReference>
<name>A0A485KEL4_9STRA</name>
<dbReference type="OrthoDB" id="271881at2759"/>
<dbReference type="PANTHER" id="PTHR13391">
    <property type="entry name" value="MITOCHONDRIAL DISTRIBUTION REGULATOR MISATO"/>
    <property type="match status" value="1"/>
</dbReference>
<dbReference type="GO" id="GO:0007005">
    <property type="term" value="P:mitochondrion organization"/>
    <property type="evidence" value="ECO:0007669"/>
    <property type="project" value="InterPro"/>
</dbReference>
<organism evidence="3 4">
    <name type="scientific">Aphanomyces stellatus</name>
    <dbReference type="NCBI Taxonomy" id="120398"/>
    <lineage>
        <taxon>Eukaryota</taxon>
        <taxon>Sar</taxon>
        <taxon>Stramenopiles</taxon>
        <taxon>Oomycota</taxon>
        <taxon>Saprolegniomycetes</taxon>
        <taxon>Saprolegniales</taxon>
        <taxon>Verrucalvaceae</taxon>
        <taxon>Aphanomyces</taxon>
    </lineage>
</organism>
<sequence length="408" mass="45295">MKEVLTLQFGSASTRLAEELWRSSLFESANDKLNETSDDLDTTLKYRNGRCVPRAVAFGCKGDFNRGKPQNRTNEASVWDGNVQIVSKETDSNEIATIIPPRSVVEVNEFRSFDPLNNYYDGIASVDGKIRRETLDIACDAVRVALEECDSIQGIQAIVDIDSTWGGFATEVIKEIREECPSTFLCCLGLDERYPLVAQIGSFDQSKQNSRRAINIASSLLSLNELSSLFVPFSPTSYSSGSIAWDCMSSIYRSSGDSHMRDLVFRPSSKFFELPGQNKISIWDSNSSLPAAGTNRSTSRKFHFQFVTLRGTLDYAKPPLISGSPFGYWQSAIIPKSLHLPNTLARPCVHAVSSLSITDRVSHYLEDLARNVLNVDRRVVHEFTQSGMSCDGGRDMHSELMTLCDSSS</sequence>
<proteinExistence type="predicted"/>